<feature type="domain" description="Methyltransferase type 12" evidence="1">
    <location>
        <begin position="34"/>
        <end position="136"/>
    </location>
</feature>
<feature type="non-terminal residue" evidence="2">
    <location>
        <position position="1"/>
    </location>
</feature>
<dbReference type="CDD" id="cd02440">
    <property type="entry name" value="AdoMet_MTases"/>
    <property type="match status" value="1"/>
</dbReference>
<dbReference type="InterPro" id="IPR013217">
    <property type="entry name" value="Methyltransf_12"/>
</dbReference>
<dbReference type="GO" id="GO:0008168">
    <property type="term" value="F:methyltransferase activity"/>
    <property type="evidence" value="ECO:0007669"/>
    <property type="project" value="TreeGrafter"/>
</dbReference>
<reference evidence="2" key="1">
    <citation type="journal article" date="2014" name="Front. Microbiol.">
        <title>High frequency of phylogenetically diverse reductive dehalogenase-homologous genes in deep subseafloor sedimentary metagenomes.</title>
        <authorList>
            <person name="Kawai M."/>
            <person name="Futagami T."/>
            <person name="Toyoda A."/>
            <person name="Takaki Y."/>
            <person name="Nishi S."/>
            <person name="Hori S."/>
            <person name="Arai W."/>
            <person name="Tsubouchi T."/>
            <person name="Morono Y."/>
            <person name="Uchiyama I."/>
            <person name="Ito T."/>
            <person name="Fujiyama A."/>
            <person name="Inagaki F."/>
            <person name="Takami H."/>
        </authorList>
    </citation>
    <scope>NUCLEOTIDE SEQUENCE</scope>
    <source>
        <strain evidence="2">Expedition CK06-06</strain>
    </source>
</reference>
<sequence>DRGEKGFEVYSQGMENSAVEKVKILPFVKDGSILEVGCGCGTVLELLSRSKPKSKVYGTDISDTMLQKSKEREYSNNNVSIIKADAREQIFKGKTLDTIIFCSVLHEVYSYSGYSLNTVESTIENAYKMLKPDGRLIIRGGVKPEESVVYMKFKKEDVEKKFYKFAEEFGPYKIKYKKEKEFVKLKKHEAMEFLSKYIYDKNWDIEVKEKFGFLTKEKYCDMIEEKGFKIIESCSYLIDFLRETYYEKDV</sequence>
<dbReference type="PANTHER" id="PTHR43591:SF24">
    <property type="entry name" value="2-METHOXY-6-POLYPRENYL-1,4-BENZOQUINOL METHYLASE, MITOCHONDRIAL"/>
    <property type="match status" value="1"/>
</dbReference>
<organism evidence="2">
    <name type="scientific">marine sediment metagenome</name>
    <dbReference type="NCBI Taxonomy" id="412755"/>
    <lineage>
        <taxon>unclassified sequences</taxon>
        <taxon>metagenomes</taxon>
        <taxon>ecological metagenomes</taxon>
    </lineage>
</organism>
<evidence type="ECO:0000259" key="1">
    <source>
        <dbReference type="Pfam" id="PF08242"/>
    </source>
</evidence>
<dbReference type="InterPro" id="IPR029063">
    <property type="entry name" value="SAM-dependent_MTases_sf"/>
</dbReference>
<dbReference type="EMBL" id="BARS01043709">
    <property type="protein sequence ID" value="GAG41443.1"/>
    <property type="molecule type" value="Genomic_DNA"/>
</dbReference>
<dbReference type="SUPFAM" id="SSF53335">
    <property type="entry name" value="S-adenosyl-L-methionine-dependent methyltransferases"/>
    <property type="match status" value="1"/>
</dbReference>
<comment type="caution">
    <text evidence="2">The sequence shown here is derived from an EMBL/GenBank/DDBJ whole genome shotgun (WGS) entry which is preliminary data.</text>
</comment>
<gene>
    <name evidence="2" type="ORF">S01H1_66123</name>
</gene>
<dbReference type="Pfam" id="PF08242">
    <property type="entry name" value="Methyltransf_12"/>
    <property type="match status" value="1"/>
</dbReference>
<protein>
    <recommendedName>
        <fullName evidence="1">Methyltransferase type 12 domain-containing protein</fullName>
    </recommendedName>
</protein>
<feature type="non-terminal residue" evidence="2">
    <location>
        <position position="250"/>
    </location>
</feature>
<proteinExistence type="predicted"/>
<dbReference type="Gene3D" id="3.40.50.150">
    <property type="entry name" value="Vaccinia Virus protein VP39"/>
    <property type="match status" value="1"/>
</dbReference>
<accession>X0XXY1</accession>
<dbReference type="AlphaFoldDB" id="X0XXY1"/>
<dbReference type="PANTHER" id="PTHR43591">
    <property type="entry name" value="METHYLTRANSFERASE"/>
    <property type="match status" value="1"/>
</dbReference>
<name>X0XXY1_9ZZZZ</name>
<evidence type="ECO:0000313" key="2">
    <source>
        <dbReference type="EMBL" id="GAG41443.1"/>
    </source>
</evidence>